<dbReference type="Pfam" id="PF16468">
    <property type="entry name" value="DUF5049"/>
    <property type="match status" value="1"/>
</dbReference>
<keyword evidence="2" id="KW-1185">Reference proteome</keyword>
<dbReference type="KEGG" id="eha:Ethha_1832"/>
<dbReference type="InterPro" id="IPR032488">
    <property type="entry name" value="DUF5049"/>
</dbReference>
<protein>
    <submittedName>
        <fullName evidence="1">Virulence-related protein</fullName>
    </submittedName>
</protein>
<proteinExistence type="predicted"/>
<dbReference type="AlphaFoldDB" id="E6U9Z5"/>
<sequence>MDEKVREQIMAIRDTGKVNMLSVIEVQRLAFDSGYYELVLYIEEHRREYWHFIMTGETEES</sequence>
<reference evidence="1 2" key="1">
    <citation type="submission" date="2010-12" db="EMBL/GenBank/DDBJ databases">
        <title>Complete sequence of Ethanoligenens harbinense YUAN-3.</title>
        <authorList>
            <person name="Lucas S."/>
            <person name="Copeland A."/>
            <person name="Lapidus A."/>
            <person name="Cheng J.-F."/>
            <person name="Bruce D."/>
            <person name="Goodwin L."/>
            <person name="Pitluck S."/>
            <person name="Chertkov O."/>
            <person name="Misra M."/>
            <person name="Detter J.C."/>
            <person name="Han C."/>
            <person name="Tapia R."/>
            <person name="Land M."/>
            <person name="Hauser L."/>
            <person name="Jeffries C."/>
            <person name="Kyrpides N."/>
            <person name="Ivanova N."/>
            <person name="Mikhailova N."/>
            <person name="Wang A."/>
            <person name="Mouttaki H."/>
            <person name="He Z."/>
            <person name="Zhou J."/>
            <person name="Hemme C.L."/>
            <person name="Woyke T."/>
        </authorList>
    </citation>
    <scope>NUCLEOTIDE SEQUENCE [LARGE SCALE GENOMIC DNA]</scope>
    <source>
        <strain evidence="2">DSM 18485 / JCM 12961 / CGMCC 1.5033 / YUAN-3</strain>
    </source>
</reference>
<organism evidence="1 2">
    <name type="scientific">Ethanoligenens harbinense (strain DSM 18485 / JCM 12961 / CGMCC 1.5033 / YUAN-3)</name>
    <dbReference type="NCBI Taxonomy" id="663278"/>
    <lineage>
        <taxon>Bacteria</taxon>
        <taxon>Bacillati</taxon>
        <taxon>Bacillota</taxon>
        <taxon>Clostridia</taxon>
        <taxon>Eubacteriales</taxon>
        <taxon>Oscillospiraceae</taxon>
        <taxon>Ethanoligenens</taxon>
    </lineage>
</organism>
<gene>
    <name evidence="1" type="ordered locus">Ethha_1832</name>
</gene>
<evidence type="ECO:0000313" key="1">
    <source>
        <dbReference type="EMBL" id="ADU27356.1"/>
    </source>
</evidence>
<dbReference type="STRING" id="663278.Ethha_1832"/>
<dbReference type="RefSeq" id="WP_013485707.1">
    <property type="nucleotide sequence ID" value="NC_014828.1"/>
</dbReference>
<dbReference type="EMBL" id="CP002400">
    <property type="protein sequence ID" value="ADU27356.1"/>
    <property type="molecule type" value="Genomic_DNA"/>
</dbReference>
<name>E6U9Z5_ETHHY</name>
<accession>E6U9Z5</accession>
<dbReference type="Proteomes" id="UP000001551">
    <property type="component" value="Chromosome"/>
</dbReference>
<dbReference type="eggNOG" id="ENOG50331XX">
    <property type="taxonomic scope" value="Bacteria"/>
</dbReference>
<evidence type="ECO:0000313" key="2">
    <source>
        <dbReference type="Proteomes" id="UP000001551"/>
    </source>
</evidence>
<dbReference type="HOGENOM" id="CLU_204538_0_0_9"/>